<dbReference type="KEGG" id="maq:Maqu_4085"/>
<sequence>MSANPLFERTVSTLLAGEVICEVSNDDLNNYLLLPENQQQVASFLGQLNRTLRRTGTGEAWVCAYEDLSTSEAKEAVRQQFSLVANHLEPLVHFLRLIMAVEGSQRPILPGSLVQESVILDRLSSVPSLEAKLRSLVETQFFRTKKTDSAGQIRTVMTNLEKAGYLKSHGTTGSVYRATGKWSWLYDVMTFIETHEGIQTSDPEDEPQMRLA</sequence>
<evidence type="ECO:0000313" key="2">
    <source>
        <dbReference type="Proteomes" id="UP000000998"/>
    </source>
</evidence>
<keyword evidence="1" id="KW-0614">Plasmid</keyword>
<dbReference type="AlphaFoldDB" id="A1U8N8"/>
<accession>A1U8N8</accession>
<dbReference type="OrthoDB" id="8565179at2"/>
<gene>
    <name evidence="1" type="ordered locus">Maqu_4085</name>
</gene>
<name>A1U8N8_MARN8</name>
<reference evidence="2" key="1">
    <citation type="journal article" date="2011" name="Appl. Environ. Microbiol.">
        <title>Genomic potential of Marinobacter aquaeolei, a biogeochemical 'opportunitroph'.</title>
        <authorList>
            <person name="Singer E."/>
            <person name="Webb E.A."/>
            <person name="Nelson W.C."/>
            <person name="Heidelberg J.F."/>
            <person name="Ivanova N."/>
            <person name="Pati A."/>
            <person name="Edwards K.J."/>
        </authorList>
    </citation>
    <scope>NUCLEOTIDE SEQUENCE [LARGE SCALE GENOMIC DNA]</scope>
    <source>
        <strain evidence="2">ATCC 700491 / DSM 11845 / VT8</strain>
    </source>
</reference>
<dbReference type="Pfam" id="PF21980">
    <property type="entry name" value="MksE"/>
    <property type="match status" value="1"/>
</dbReference>
<evidence type="ECO:0000313" key="1">
    <source>
        <dbReference type="EMBL" id="ABM21357.1"/>
    </source>
</evidence>
<dbReference type="Proteomes" id="UP000000998">
    <property type="component" value="Plasmid pMAQU02"/>
</dbReference>
<dbReference type="HOGENOM" id="CLU_109349_0_0_6"/>
<proteinExistence type="predicted"/>
<organism evidence="1 2">
    <name type="scientific">Marinobacter nauticus (strain ATCC 700491 / DSM 11845 / VT8)</name>
    <name type="common">Marinobacter aquaeolei</name>
    <dbReference type="NCBI Taxonomy" id="351348"/>
    <lineage>
        <taxon>Bacteria</taxon>
        <taxon>Pseudomonadati</taxon>
        <taxon>Pseudomonadota</taxon>
        <taxon>Gammaproteobacteria</taxon>
        <taxon>Pseudomonadales</taxon>
        <taxon>Marinobacteraceae</taxon>
        <taxon>Marinobacter</taxon>
    </lineage>
</organism>
<protein>
    <recommendedName>
        <fullName evidence="3">DUF4194 domain-containing protein</fullName>
    </recommendedName>
</protein>
<dbReference type="RefSeq" id="WP_011783410.1">
    <property type="nucleotide sequence ID" value="NC_008739.1"/>
</dbReference>
<dbReference type="InterPro" id="IPR053841">
    <property type="entry name" value="MksE"/>
</dbReference>
<dbReference type="EMBL" id="CP000516">
    <property type="protein sequence ID" value="ABM21357.1"/>
    <property type="molecule type" value="Genomic_DNA"/>
</dbReference>
<geneLocation type="plasmid" evidence="1 2">
    <name>pMAQU02</name>
</geneLocation>
<evidence type="ECO:0008006" key="3">
    <source>
        <dbReference type="Google" id="ProtNLM"/>
    </source>
</evidence>